<sequence length="219" mass="25833">MKWRSYYYAYTSQYFEDSGSFKGFDYTPKDERKLSENLYFKLMDIFLDEEKTKAKFNYDVNKLILKYYGSTSTEELAIRTNSNVWKKLAADFNVNTKYVKIESGKKEKILPLQEELEKGNAVLLSVFSNGSGKGHIVRLQEINDEGIIVDDPYGDVSERLELRENKKSGYYKNGLKDQRNHHSKKLNQPKMGEDNLWKWENLEKTIIKYAHIYSKQEKK</sequence>
<dbReference type="Proteomes" id="UP000576082">
    <property type="component" value="Unassembled WGS sequence"/>
</dbReference>
<dbReference type="EMBL" id="JABANE010000010">
    <property type="protein sequence ID" value="NME67450.1"/>
    <property type="molecule type" value="Genomic_DNA"/>
</dbReference>
<evidence type="ECO:0000313" key="2">
    <source>
        <dbReference type="Proteomes" id="UP000576082"/>
    </source>
</evidence>
<comment type="caution">
    <text evidence="1">The sequence shown here is derived from an EMBL/GenBank/DDBJ whole genome shotgun (WGS) entry which is preliminary data.</text>
</comment>
<protein>
    <recommendedName>
        <fullName evidence="3">Peptidase C39-like domain-containing protein</fullName>
    </recommendedName>
</protein>
<keyword evidence="2" id="KW-1185">Reference proteome</keyword>
<proteinExistence type="predicted"/>
<organism evidence="1 2">
    <name type="scientific">Flammeovirga aprica JL-4</name>
    <dbReference type="NCBI Taxonomy" id="694437"/>
    <lineage>
        <taxon>Bacteria</taxon>
        <taxon>Pseudomonadati</taxon>
        <taxon>Bacteroidota</taxon>
        <taxon>Cytophagia</taxon>
        <taxon>Cytophagales</taxon>
        <taxon>Flammeovirgaceae</taxon>
        <taxon>Flammeovirga</taxon>
    </lineage>
</organism>
<dbReference type="AlphaFoldDB" id="A0A7X9P102"/>
<gene>
    <name evidence="1" type="ORF">HHU12_05685</name>
</gene>
<evidence type="ECO:0000313" key="1">
    <source>
        <dbReference type="EMBL" id="NME67450.1"/>
    </source>
</evidence>
<reference evidence="1 2" key="1">
    <citation type="submission" date="2020-04" db="EMBL/GenBank/DDBJ databases">
        <title>Flammeovirga sp. SR4, a novel species isolated from seawater.</title>
        <authorList>
            <person name="Wang X."/>
        </authorList>
    </citation>
    <scope>NUCLEOTIDE SEQUENCE [LARGE SCALE GENOMIC DNA]</scope>
    <source>
        <strain evidence="1 2">ATCC 23126</strain>
    </source>
</reference>
<name>A0A7X9P102_9BACT</name>
<accession>A0A7X9P102</accession>
<evidence type="ECO:0008006" key="3">
    <source>
        <dbReference type="Google" id="ProtNLM"/>
    </source>
</evidence>
<dbReference type="RefSeq" id="WP_169655785.1">
    <property type="nucleotide sequence ID" value="NZ_JABANE010000010.1"/>
</dbReference>